<dbReference type="EMBL" id="BART01012917">
    <property type="protein sequence ID" value="GAG86965.1"/>
    <property type="molecule type" value="Genomic_DNA"/>
</dbReference>
<feature type="domain" description="Polymerase nucleotidyl transferase" evidence="1">
    <location>
        <begin position="6"/>
        <end position="44"/>
    </location>
</feature>
<sequence>YIKANKSFFKKEFIVKNIGLYGSFERGAVNNNSDIDIVVELEKPGMFYLIGIKQVFGRKI</sequence>
<dbReference type="AlphaFoldDB" id="X1AW63"/>
<dbReference type="GO" id="GO:0016779">
    <property type="term" value="F:nucleotidyltransferase activity"/>
    <property type="evidence" value="ECO:0007669"/>
    <property type="project" value="InterPro"/>
</dbReference>
<organism evidence="2">
    <name type="scientific">marine sediment metagenome</name>
    <dbReference type="NCBI Taxonomy" id="412755"/>
    <lineage>
        <taxon>unclassified sequences</taxon>
        <taxon>metagenomes</taxon>
        <taxon>ecological metagenomes</taxon>
    </lineage>
</organism>
<name>X1AW63_9ZZZZ</name>
<dbReference type="Gene3D" id="3.30.460.10">
    <property type="entry name" value="Beta Polymerase, domain 2"/>
    <property type="match status" value="1"/>
</dbReference>
<reference evidence="2" key="1">
    <citation type="journal article" date="2014" name="Front. Microbiol.">
        <title>High frequency of phylogenetically diverse reductive dehalogenase-homologous genes in deep subseafloor sedimentary metagenomes.</title>
        <authorList>
            <person name="Kawai M."/>
            <person name="Futagami T."/>
            <person name="Toyoda A."/>
            <person name="Takaki Y."/>
            <person name="Nishi S."/>
            <person name="Hori S."/>
            <person name="Arai W."/>
            <person name="Tsubouchi T."/>
            <person name="Morono Y."/>
            <person name="Uchiyama I."/>
            <person name="Ito T."/>
            <person name="Fujiyama A."/>
            <person name="Inagaki F."/>
            <person name="Takami H."/>
        </authorList>
    </citation>
    <scope>NUCLEOTIDE SEQUENCE</scope>
    <source>
        <strain evidence="2">Expedition CK06-06</strain>
    </source>
</reference>
<evidence type="ECO:0000259" key="1">
    <source>
        <dbReference type="Pfam" id="PF01909"/>
    </source>
</evidence>
<dbReference type="InterPro" id="IPR043519">
    <property type="entry name" value="NT_sf"/>
</dbReference>
<dbReference type="InterPro" id="IPR002934">
    <property type="entry name" value="Polymerase_NTP_transf_dom"/>
</dbReference>
<dbReference type="Pfam" id="PF01909">
    <property type="entry name" value="NTP_transf_2"/>
    <property type="match status" value="1"/>
</dbReference>
<gene>
    <name evidence="2" type="ORF">S01H4_26697</name>
</gene>
<evidence type="ECO:0000313" key="2">
    <source>
        <dbReference type="EMBL" id="GAG86965.1"/>
    </source>
</evidence>
<accession>X1AW63</accession>
<protein>
    <recommendedName>
        <fullName evidence="1">Polymerase nucleotidyl transferase domain-containing protein</fullName>
    </recommendedName>
</protein>
<dbReference type="SUPFAM" id="SSF81301">
    <property type="entry name" value="Nucleotidyltransferase"/>
    <property type="match status" value="1"/>
</dbReference>
<comment type="caution">
    <text evidence="2">The sequence shown here is derived from an EMBL/GenBank/DDBJ whole genome shotgun (WGS) entry which is preliminary data.</text>
</comment>
<feature type="non-terminal residue" evidence="2">
    <location>
        <position position="1"/>
    </location>
</feature>
<proteinExistence type="predicted"/>